<dbReference type="Proteomes" id="UP001500730">
    <property type="component" value="Unassembled WGS sequence"/>
</dbReference>
<comment type="caution">
    <text evidence="1">The sequence shown here is derived from an EMBL/GenBank/DDBJ whole genome shotgun (WGS) entry which is preliminary data.</text>
</comment>
<dbReference type="EMBL" id="BAAARE010000006">
    <property type="protein sequence ID" value="GAA2479642.1"/>
    <property type="molecule type" value="Genomic_DNA"/>
</dbReference>
<evidence type="ECO:0000313" key="1">
    <source>
        <dbReference type="EMBL" id="GAA2479642.1"/>
    </source>
</evidence>
<proteinExistence type="predicted"/>
<evidence type="ECO:0000313" key="2">
    <source>
        <dbReference type="Proteomes" id="UP001500730"/>
    </source>
</evidence>
<name>A0ABN3L8C6_9MICO</name>
<gene>
    <name evidence="1" type="ORF">GCM10009858_16520</name>
</gene>
<keyword evidence="2" id="KW-1185">Reference proteome</keyword>
<organism evidence="1 2">
    <name type="scientific">Terrabacter carboxydivorans</name>
    <dbReference type="NCBI Taxonomy" id="619730"/>
    <lineage>
        <taxon>Bacteria</taxon>
        <taxon>Bacillati</taxon>
        <taxon>Actinomycetota</taxon>
        <taxon>Actinomycetes</taxon>
        <taxon>Micrococcales</taxon>
        <taxon>Intrasporangiaceae</taxon>
        <taxon>Terrabacter</taxon>
    </lineage>
</organism>
<protein>
    <submittedName>
        <fullName evidence="1">Uncharacterized protein</fullName>
    </submittedName>
</protein>
<accession>A0ABN3L8C6</accession>
<sequence length="151" mass="15820">MAGPVTMAGMTFQDLPPRASEIALTDRRVAADVIDLIISDADRANGSVGVMICDAEHRGIQPVVLHDVPPDAGVSGLAQLLDLLLPLVSESGGSVLIGRGRARGAAPNDLDRAWHEMAIARCAEHEVALLGYYLATTDGVFRLPEPLSAAS</sequence>
<reference evidence="1 2" key="1">
    <citation type="journal article" date="2019" name="Int. J. Syst. Evol. Microbiol.">
        <title>The Global Catalogue of Microorganisms (GCM) 10K type strain sequencing project: providing services to taxonomists for standard genome sequencing and annotation.</title>
        <authorList>
            <consortium name="The Broad Institute Genomics Platform"/>
            <consortium name="The Broad Institute Genome Sequencing Center for Infectious Disease"/>
            <person name="Wu L."/>
            <person name="Ma J."/>
        </authorList>
    </citation>
    <scope>NUCLEOTIDE SEQUENCE [LARGE SCALE GENOMIC DNA]</scope>
    <source>
        <strain evidence="1 2">JCM 16259</strain>
    </source>
</reference>